<evidence type="ECO:0000313" key="3">
    <source>
        <dbReference type="Proteomes" id="UP000515240"/>
    </source>
</evidence>
<protein>
    <recommendedName>
        <fullName evidence="4">Zinc ribbon domain-containing protein</fullName>
    </recommendedName>
</protein>
<dbReference type="KEGG" id="cpis:HS961_10575"/>
<keyword evidence="1" id="KW-0472">Membrane</keyword>
<evidence type="ECO:0008006" key="4">
    <source>
        <dbReference type="Google" id="ProtNLM"/>
    </source>
</evidence>
<evidence type="ECO:0000256" key="1">
    <source>
        <dbReference type="SAM" id="Phobius"/>
    </source>
</evidence>
<evidence type="ECO:0000313" key="2">
    <source>
        <dbReference type="EMBL" id="QMV73236.1"/>
    </source>
</evidence>
<accession>A0A7G5EGW1</accession>
<keyword evidence="3" id="KW-1185">Reference proteome</keyword>
<dbReference type="EMBL" id="CP058554">
    <property type="protein sequence ID" value="QMV73236.1"/>
    <property type="molecule type" value="Genomic_DNA"/>
</dbReference>
<name>A0A7G5EGW1_9BURK</name>
<keyword evidence="1" id="KW-0812">Transmembrane</keyword>
<organism evidence="2 3">
    <name type="scientific">Comamonas piscis</name>
    <dbReference type="NCBI Taxonomy" id="1562974"/>
    <lineage>
        <taxon>Bacteria</taxon>
        <taxon>Pseudomonadati</taxon>
        <taxon>Pseudomonadota</taxon>
        <taxon>Betaproteobacteria</taxon>
        <taxon>Burkholderiales</taxon>
        <taxon>Comamonadaceae</taxon>
        <taxon>Comamonas</taxon>
    </lineage>
</organism>
<dbReference type="RefSeq" id="WP_182327734.1">
    <property type="nucleotide sequence ID" value="NZ_CP058554.1"/>
</dbReference>
<feature type="transmembrane region" description="Helical" evidence="1">
    <location>
        <begin position="28"/>
        <end position="51"/>
    </location>
</feature>
<gene>
    <name evidence="2" type="ORF">HS961_10575</name>
</gene>
<proteinExistence type="predicted"/>
<sequence length="107" mass="11744">MKLERLLPLLLLPGAAHAGGGGGGILLVLLFLPLLLWLFVKIWSFWFRLIFGSREERRSTYQAPPSYAGSSGAPTAAGSDLKSCPFCAEPIQRMAIKCKHCRSDLQQ</sequence>
<dbReference type="AlphaFoldDB" id="A0A7G5EGW1"/>
<keyword evidence="1" id="KW-1133">Transmembrane helix</keyword>
<reference evidence="2 3" key="1">
    <citation type="journal article" date="2020" name="G3 (Bethesda)">
        <title>CeMbio - The Caenorhabditis elegans Microbiome Resource.</title>
        <authorList>
            <person name="Dirksen P."/>
            <person name="Assie A."/>
            <person name="Zimmermann J."/>
            <person name="Zhang F."/>
            <person name="Tietje A.M."/>
            <person name="Marsh S.A."/>
            <person name="Felix M.A."/>
            <person name="Shapira M."/>
            <person name="Kaleta C."/>
            <person name="Schulenburg H."/>
            <person name="Samuel B."/>
        </authorList>
    </citation>
    <scope>NUCLEOTIDE SEQUENCE [LARGE SCALE GENOMIC DNA]</scope>
    <source>
        <strain evidence="2 3">BIGb0172</strain>
    </source>
</reference>
<dbReference type="Proteomes" id="UP000515240">
    <property type="component" value="Chromosome"/>
</dbReference>